<feature type="transmembrane region" description="Helical" evidence="5">
    <location>
        <begin position="214"/>
        <end position="236"/>
    </location>
</feature>
<evidence type="ECO:0000313" key="8">
    <source>
        <dbReference type="RefSeq" id="XP_029643214.1"/>
    </source>
</evidence>
<name>A0A6P7SXV0_9MOLL</name>
<feature type="transmembrane region" description="Helical" evidence="5">
    <location>
        <begin position="242"/>
        <end position="263"/>
    </location>
</feature>
<sequence>MKSSQVDVDGVLRALGGTRFFHTSQCILICASAIVASTNSFFYIFYAITPEYRCNNLTESQLNHYNISINEDILIYEKCTIDIIDTEEGVTTENRTLDCLNGYYYTTPVDNSIVSQWDLVCNRLGLAELTQTVYTVGQIVSGLLAPCLIEKFGRKPLRVSSHMLMLVFNLIAAFSPSYWVFTAMKFLTGGVREIYFLSSVTLVCELYPKEKRIVMSSIFMCCWGFYNSTLGLIAYLLKDYGWNTLFLFNVVISGYFLVDYLFLKESIRWLFANSKVKTAKKIIRNAAKQNNIDFDSVWNITLKGTAAKHSDGHVNETCLEYRMGDVTTGVEHTQTQTKEESSVFVNLLAVFKSPYLRKVTIVMSIEWALNFASWNSIFLMMEVLAGSIYLNTFIMSLIDVFAIGIYSVIAKRFGHKISLQSLKTLAAMSVISASLIKIFAEGSNTMECVILALYCLAVAGLNAASSGDYIYTSELYPTKIRSIGIGFATTFMRTVCLASPFLKLLALAVPWAPGIIIGSGCVISSILVHVFLPETGDSVLPETIEDVNMMGKKNRKKNIKIHTIS</sequence>
<protein>
    <submittedName>
        <fullName evidence="8">Solute carrier family 22 member 8-like isoform X1</fullName>
    </submittedName>
</protein>
<keyword evidence="3 5" id="KW-1133">Transmembrane helix</keyword>
<comment type="subcellular location">
    <subcellularLocation>
        <location evidence="1">Membrane</location>
        <topology evidence="1">Multi-pass membrane protein</topology>
    </subcellularLocation>
</comment>
<evidence type="ECO:0000259" key="6">
    <source>
        <dbReference type="PROSITE" id="PS50850"/>
    </source>
</evidence>
<dbReference type="SUPFAM" id="SSF103473">
    <property type="entry name" value="MFS general substrate transporter"/>
    <property type="match status" value="1"/>
</dbReference>
<feature type="domain" description="Major facilitator superfamily (MFS) profile" evidence="6">
    <location>
        <begin position="87"/>
        <end position="536"/>
    </location>
</feature>
<feature type="transmembrane region" description="Helical" evidence="5">
    <location>
        <begin position="163"/>
        <end position="181"/>
    </location>
</feature>
<gene>
    <name evidence="8" type="primary">LOC115217603</name>
</gene>
<evidence type="ECO:0000256" key="4">
    <source>
        <dbReference type="ARBA" id="ARBA00023136"/>
    </source>
</evidence>
<evidence type="ECO:0000313" key="7">
    <source>
        <dbReference type="Proteomes" id="UP000515154"/>
    </source>
</evidence>
<feature type="transmembrane region" description="Helical" evidence="5">
    <location>
        <begin position="451"/>
        <end position="471"/>
    </location>
</feature>
<feature type="transmembrane region" description="Helical" evidence="5">
    <location>
        <begin position="20"/>
        <end position="46"/>
    </location>
</feature>
<evidence type="ECO:0000256" key="2">
    <source>
        <dbReference type="ARBA" id="ARBA00022692"/>
    </source>
</evidence>
<keyword evidence="2 5" id="KW-0812">Transmembrane</keyword>
<dbReference type="KEGG" id="osn:115217603"/>
<dbReference type="PROSITE" id="PS50850">
    <property type="entry name" value="MFS"/>
    <property type="match status" value="1"/>
</dbReference>
<dbReference type="PANTHER" id="PTHR24064">
    <property type="entry name" value="SOLUTE CARRIER FAMILY 22 MEMBER"/>
    <property type="match status" value="1"/>
</dbReference>
<dbReference type="RefSeq" id="XP_029643214.1">
    <property type="nucleotide sequence ID" value="XM_029787354.2"/>
</dbReference>
<organism evidence="7 8">
    <name type="scientific">Octopus sinensis</name>
    <name type="common">East Asian common octopus</name>
    <dbReference type="NCBI Taxonomy" id="2607531"/>
    <lineage>
        <taxon>Eukaryota</taxon>
        <taxon>Metazoa</taxon>
        <taxon>Spiralia</taxon>
        <taxon>Lophotrochozoa</taxon>
        <taxon>Mollusca</taxon>
        <taxon>Cephalopoda</taxon>
        <taxon>Coleoidea</taxon>
        <taxon>Octopodiformes</taxon>
        <taxon>Octopoda</taxon>
        <taxon>Incirrata</taxon>
        <taxon>Octopodidae</taxon>
        <taxon>Octopus</taxon>
    </lineage>
</organism>
<proteinExistence type="predicted"/>
<evidence type="ECO:0000256" key="1">
    <source>
        <dbReference type="ARBA" id="ARBA00004141"/>
    </source>
</evidence>
<dbReference type="InterPro" id="IPR036259">
    <property type="entry name" value="MFS_trans_sf"/>
</dbReference>
<dbReference type="Proteomes" id="UP000515154">
    <property type="component" value="Linkage group LG11"/>
</dbReference>
<feature type="transmembrane region" description="Helical" evidence="5">
    <location>
        <begin position="387"/>
        <end position="409"/>
    </location>
</feature>
<dbReference type="InterPro" id="IPR020846">
    <property type="entry name" value="MFS_dom"/>
</dbReference>
<feature type="transmembrane region" description="Helical" evidence="5">
    <location>
        <begin position="508"/>
        <end position="532"/>
    </location>
</feature>
<dbReference type="Pfam" id="PF00083">
    <property type="entry name" value="Sugar_tr"/>
    <property type="match status" value="1"/>
</dbReference>
<dbReference type="GO" id="GO:0022857">
    <property type="term" value="F:transmembrane transporter activity"/>
    <property type="evidence" value="ECO:0007669"/>
    <property type="project" value="InterPro"/>
</dbReference>
<reference evidence="8" key="1">
    <citation type="submission" date="2025-08" db="UniProtKB">
        <authorList>
            <consortium name="RefSeq"/>
        </authorList>
    </citation>
    <scope>IDENTIFICATION</scope>
</reference>
<feature type="transmembrane region" description="Helical" evidence="5">
    <location>
        <begin position="483"/>
        <end position="502"/>
    </location>
</feature>
<accession>A0A6P7SXV0</accession>
<keyword evidence="7" id="KW-1185">Reference proteome</keyword>
<dbReference type="GO" id="GO:0016020">
    <property type="term" value="C:membrane"/>
    <property type="evidence" value="ECO:0007669"/>
    <property type="project" value="UniProtKB-SubCell"/>
</dbReference>
<dbReference type="Gene3D" id="1.20.1250.20">
    <property type="entry name" value="MFS general substrate transporter like domains"/>
    <property type="match status" value="1"/>
</dbReference>
<evidence type="ECO:0000256" key="3">
    <source>
        <dbReference type="ARBA" id="ARBA00022989"/>
    </source>
</evidence>
<dbReference type="InterPro" id="IPR005828">
    <property type="entry name" value="MFS_sugar_transport-like"/>
</dbReference>
<keyword evidence="4 5" id="KW-0472">Membrane</keyword>
<dbReference type="AlphaFoldDB" id="A0A6P7SXV0"/>
<evidence type="ECO:0000256" key="5">
    <source>
        <dbReference type="SAM" id="Phobius"/>
    </source>
</evidence>